<evidence type="ECO:0000256" key="1">
    <source>
        <dbReference type="SAM" id="MobiDB-lite"/>
    </source>
</evidence>
<reference evidence="3 4" key="1">
    <citation type="submission" date="2020-03" db="EMBL/GenBank/DDBJ databases">
        <title>WGS of actinomycetes isolated from Thailand.</title>
        <authorList>
            <person name="Thawai C."/>
        </authorList>
    </citation>
    <scope>NUCLEOTIDE SEQUENCE [LARGE SCALE GENOMIC DNA]</scope>
    <source>
        <strain evidence="3 4">HSS6-12</strain>
    </source>
</reference>
<evidence type="ECO:0000313" key="4">
    <source>
        <dbReference type="Proteomes" id="UP000783871"/>
    </source>
</evidence>
<dbReference type="Proteomes" id="UP000783871">
    <property type="component" value="Unassembled WGS sequence"/>
</dbReference>
<keyword evidence="2" id="KW-0472">Membrane</keyword>
<proteinExistence type="predicted"/>
<evidence type="ECO:0000313" key="3">
    <source>
        <dbReference type="EMBL" id="NJP34271.1"/>
    </source>
</evidence>
<organism evidence="3 4">
    <name type="scientific">Micromonospora thermarum</name>
    <dbReference type="NCBI Taxonomy" id="2720024"/>
    <lineage>
        <taxon>Bacteria</taxon>
        <taxon>Bacillati</taxon>
        <taxon>Actinomycetota</taxon>
        <taxon>Actinomycetes</taxon>
        <taxon>Micromonosporales</taxon>
        <taxon>Micromonosporaceae</taxon>
        <taxon>Micromonospora</taxon>
    </lineage>
</organism>
<keyword evidence="2" id="KW-1133">Transmembrane helix</keyword>
<keyword evidence="4" id="KW-1185">Reference proteome</keyword>
<dbReference type="RefSeq" id="WP_168002631.1">
    <property type="nucleotide sequence ID" value="NZ_JAATEO010000023.1"/>
</dbReference>
<keyword evidence="2" id="KW-0812">Transmembrane</keyword>
<gene>
    <name evidence="3" type="ORF">HCJ94_20360</name>
</gene>
<feature type="transmembrane region" description="Helical" evidence="2">
    <location>
        <begin position="15"/>
        <end position="37"/>
    </location>
</feature>
<sequence length="88" mass="9416">MLAGVALLGWLPGGLYWLAASVLCALVAATANAWVLLMEVVRDARYRPTHGSPGLPSGPRVRSRRAPRPAPPGLPHFARRRGGLQRLA</sequence>
<evidence type="ECO:0000256" key="2">
    <source>
        <dbReference type="SAM" id="Phobius"/>
    </source>
</evidence>
<dbReference type="EMBL" id="JAATEO010000023">
    <property type="protein sequence ID" value="NJP34271.1"/>
    <property type="molecule type" value="Genomic_DNA"/>
</dbReference>
<name>A0ABX0Z8S1_9ACTN</name>
<feature type="compositionally biased region" description="Basic residues" evidence="1">
    <location>
        <begin position="77"/>
        <end position="88"/>
    </location>
</feature>
<accession>A0ABX0Z8S1</accession>
<feature type="region of interest" description="Disordered" evidence="1">
    <location>
        <begin position="46"/>
        <end position="88"/>
    </location>
</feature>
<protein>
    <submittedName>
        <fullName evidence="3">Uncharacterized protein</fullName>
    </submittedName>
</protein>
<comment type="caution">
    <text evidence="3">The sequence shown here is derived from an EMBL/GenBank/DDBJ whole genome shotgun (WGS) entry which is preliminary data.</text>
</comment>